<gene>
    <name evidence="1" type="ORF">MLD38_020202</name>
</gene>
<dbReference type="Proteomes" id="UP001057402">
    <property type="component" value="Chromosome 6"/>
</dbReference>
<name>A0ACB9QBS8_9MYRT</name>
<accession>A0ACB9QBS8</accession>
<comment type="caution">
    <text evidence="1">The sequence shown here is derived from an EMBL/GenBank/DDBJ whole genome shotgun (WGS) entry which is preliminary data.</text>
</comment>
<organism evidence="1 2">
    <name type="scientific">Melastoma candidum</name>
    <dbReference type="NCBI Taxonomy" id="119954"/>
    <lineage>
        <taxon>Eukaryota</taxon>
        <taxon>Viridiplantae</taxon>
        <taxon>Streptophyta</taxon>
        <taxon>Embryophyta</taxon>
        <taxon>Tracheophyta</taxon>
        <taxon>Spermatophyta</taxon>
        <taxon>Magnoliopsida</taxon>
        <taxon>eudicotyledons</taxon>
        <taxon>Gunneridae</taxon>
        <taxon>Pentapetalae</taxon>
        <taxon>rosids</taxon>
        <taxon>malvids</taxon>
        <taxon>Myrtales</taxon>
        <taxon>Melastomataceae</taxon>
        <taxon>Melastomatoideae</taxon>
        <taxon>Melastomateae</taxon>
        <taxon>Melastoma</taxon>
    </lineage>
</organism>
<protein>
    <submittedName>
        <fullName evidence="1">Uncharacterized protein</fullName>
    </submittedName>
</protein>
<proteinExistence type="predicted"/>
<evidence type="ECO:0000313" key="2">
    <source>
        <dbReference type="Proteomes" id="UP001057402"/>
    </source>
</evidence>
<keyword evidence="2" id="KW-1185">Reference proteome</keyword>
<reference evidence="2" key="1">
    <citation type="journal article" date="2023" name="Front. Plant Sci.">
        <title>Chromosomal-level genome assembly of Melastoma candidum provides insights into trichome evolution.</title>
        <authorList>
            <person name="Zhong Y."/>
            <person name="Wu W."/>
            <person name="Sun C."/>
            <person name="Zou P."/>
            <person name="Liu Y."/>
            <person name="Dai S."/>
            <person name="Zhou R."/>
        </authorList>
    </citation>
    <scope>NUCLEOTIDE SEQUENCE [LARGE SCALE GENOMIC DNA]</scope>
</reference>
<dbReference type="EMBL" id="CM042885">
    <property type="protein sequence ID" value="KAI4364063.1"/>
    <property type="molecule type" value="Genomic_DNA"/>
</dbReference>
<evidence type="ECO:0000313" key="1">
    <source>
        <dbReference type="EMBL" id="KAI4364063.1"/>
    </source>
</evidence>
<sequence length="131" mass="14511">MNLSLQLLPATEVACCRAALAGTWLAESDTFNRVQLRSRSRRTTSGFLASQTPPRELAGADCWKGSSMAGLLDGLYRVVMRRTSVYVTFVIAGAFVGERAVDYGVHKIWEMNNVGKRYEDIPVLGQRPVEE</sequence>